<evidence type="ECO:0000256" key="5">
    <source>
        <dbReference type="ARBA" id="ARBA00023136"/>
    </source>
</evidence>
<gene>
    <name evidence="8" type="ORF">UFOPK1683_00535</name>
</gene>
<comment type="subcellular location">
    <subcellularLocation>
        <location evidence="1">Cell membrane</location>
        <topology evidence="1">Multi-pass membrane protein</topology>
    </subcellularLocation>
</comment>
<evidence type="ECO:0000259" key="7">
    <source>
        <dbReference type="Pfam" id="PF09335"/>
    </source>
</evidence>
<dbReference type="InterPro" id="IPR032816">
    <property type="entry name" value="VTT_dom"/>
</dbReference>
<keyword evidence="2" id="KW-1003">Cell membrane</keyword>
<dbReference type="Pfam" id="PF09335">
    <property type="entry name" value="VTT_dom"/>
    <property type="match status" value="1"/>
</dbReference>
<organism evidence="8">
    <name type="scientific">freshwater metagenome</name>
    <dbReference type="NCBI Taxonomy" id="449393"/>
    <lineage>
        <taxon>unclassified sequences</taxon>
        <taxon>metagenomes</taxon>
        <taxon>ecological metagenomes</taxon>
    </lineage>
</organism>
<evidence type="ECO:0000256" key="2">
    <source>
        <dbReference type="ARBA" id="ARBA00022475"/>
    </source>
</evidence>
<accession>A0A6J6E2D3</accession>
<sequence length="207" mass="22835">MIELAATFDEQFASIAPIFVYLLAGGIVFAQTAFLPAFFLPGSSVLFSAGLVASTGKDVGIFNVAMVIFMAAASGNQVGFALGRKIGRPLLDRYKDPRIQKIVNRSETFYKRNGWWSVFAARFIPWVRTFVPTIAGASKMNYYSFSSANVIGALVWGVGITLAGYYTATLPWVETWTYSIAAFTIIASITYALVDYLRHRQQRPHTS</sequence>
<feature type="transmembrane region" description="Helical" evidence="6">
    <location>
        <begin position="59"/>
        <end position="83"/>
    </location>
</feature>
<dbReference type="EMBL" id="CAEZTL010000039">
    <property type="protein sequence ID" value="CAB4568393.1"/>
    <property type="molecule type" value="Genomic_DNA"/>
</dbReference>
<dbReference type="InterPro" id="IPR032818">
    <property type="entry name" value="DedA-like"/>
</dbReference>
<feature type="transmembrane region" description="Helical" evidence="6">
    <location>
        <begin position="148"/>
        <end position="166"/>
    </location>
</feature>
<evidence type="ECO:0000256" key="3">
    <source>
        <dbReference type="ARBA" id="ARBA00022692"/>
    </source>
</evidence>
<name>A0A6J6E2D3_9ZZZZ</name>
<keyword evidence="5 6" id="KW-0472">Membrane</keyword>
<proteinExistence type="predicted"/>
<protein>
    <submittedName>
        <fullName evidence="8">Unannotated protein</fullName>
    </submittedName>
</protein>
<feature type="domain" description="VTT" evidence="7">
    <location>
        <begin position="40"/>
        <end position="165"/>
    </location>
</feature>
<keyword evidence="3 6" id="KW-0812">Transmembrane</keyword>
<evidence type="ECO:0000313" key="8">
    <source>
        <dbReference type="EMBL" id="CAB4568393.1"/>
    </source>
</evidence>
<evidence type="ECO:0000256" key="1">
    <source>
        <dbReference type="ARBA" id="ARBA00004651"/>
    </source>
</evidence>
<feature type="transmembrane region" description="Helical" evidence="6">
    <location>
        <begin position="12"/>
        <end position="39"/>
    </location>
</feature>
<dbReference type="PANTHER" id="PTHR30353:SF0">
    <property type="entry name" value="TRANSMEMBRANE PROTEIN"/>
    <property type="match status" value="1"/>
</dbReference>
<keyword evidence="4 6" id="KW-1133">Transmembrane helix</keyword>
<dbReference type="GO" id="GO:0005886">
    <property type="term" value="C:plasma membrane"/>
    <property type="evidence" value="ECO:0007669"/>
    <property type="project" value="UniProtKB-SubCell"/>
</dbReference>
<dbReference type="AlphaFoldDB" id="A0A6J6E2D3"/>
<evidence type="ECO:0000256" key="4">
    <source>
        <dbReference type="ARBA" id="ARBA00022989"/>
    </source>
</evidence>
<reference evidence="8" key="1">
    <citation type="submission" date="2020-05" db="EMBL/GenBank/DDBJ databases">
        <authorList>
            <person name="Chiriac C."/>
            <person name="Salcher M."/>
            <person name="Ghai R."/>
            <person name="Kavagutti S V."/>
        </authorList>
    </citation>
    <scope>NUCLEOTIDE SEQUENCE</scope>
</reference>
<evidence type="ECO:0000256" key="6">
    <source>
        <dbReference type="SAM" id="Phobius"/>
    </source>
</evidence>
<dbReference type="PANTHER" id="PTHR30353">
    <property type="entry name" value="INNER MEMBRANE PROTEIN DEDA-RELATED"/>
    <property type="match status" value="1"/>
</dbReference>
<feature type="transmembrane region" description="Helical" evidence="6">
    <location>
        <begin position="178"/>
        <end position="197"/>
    </location>
</feature>